<sequence>MESGHAPAAMTDLPTTASNNRSRNPTTTSTQNPESDSDSAATGDNICNHEITSATENTSDRKMTPEERAHAEEILRLTENTQLQERDSKDSPKPMTKDSKEVDDRKPATKESRQVQKDGKSQHDNSKGNDTINMDSASRALATILARFNNPQQSGQLAFLPKEMQSQIKRDPAEKIAVDNKMSANPNSKETRHNSSTFAALSSVEVRLNNPGLSFLPPKSSGQHRSGIVPPTEQGQNLATFPTIETNAACYFVLPLMMLPLMPHILNLHQQAKHLLLL</sequence>
<dbReference type="Proteomes" id="UP001153069">
    <property type="component" value="Unassembled WGS sequence"/>
</dbReference>
<keyword evidence="3" id="KW-1185">Reference proteome</keyword>
<organism evidence="2 3">
    <name type="scientific">Seminavis robusta</name>
    <dbReference type="NCBI Taxonomy" id="568900"/>
    <lineage>
        <taxon>Eukaryota</taxon>
        <taxon>Sar</taxon>
        <taxon>Stramenopiles</taxon>
        <taxon>Ochrophyta</taxon>
        <taxon>Bacillariophyta</taxon>
        <taxon>Bacillariophyceae</taxon>
        <taxon>Bacillariophycidae</taxon>
        <taxon>Naviculales</taxon>
        <taxon>Naviculaceae</taxon>
        <taxon>Seminavis</taxon>
    </lineage>
</organism>
<gene>
    <name evidence="2" type="ORF">SEMRO_1879_G303140.1</name>
</gene>
<dbReference type="AlphaFoldDB" id="A0A9N8HTG8"/>
<feature type="compositionally biased region" description="Low complexity" evidence="1">
    <location>
        <begin position="15"/>
        <end position="30"/>
    </location>
</feature>
<evidence type="ECO:0000313" key="3">
    <source>
        <dbReference type="Proteomes" id="UP001153069"/>
    </source>
</evidence>
<name>A0A9N8HTG8_9STRA</name>
<protein>
    <submittedName>
        <fullName evidence="2">Uncharacterized protein</fullName>
    </submittedName>
</protein>
<comment type="caution">
    <text evidence="2">The sequence shown here is derived from an EMBL/GenBank/DDBJ whole genome shotgun (WGS) entry which is preliminary data.</text>
</comment>
<dbReference type="EMBL" id="CAICTM010001877">
    <property type="protein sequence ID" value="CAB9526733.1"/>
    <property type="molecule type" value="Genomic_DNA"/>
</dbReference>
<evidence type="ECO:0000256" key="1">
    <source>
        <dbReference type="SAM" id="MobiDB-lite"/>
    </source>
</evidence>
<feature type="compositionally biased region" description="Polar residues" evidence="1">
    <location>
        <begin position="31"/>
        <end position="42"/>
    </location>
</feature>
<proteinExistence type="predicted"/>
<feature type="compositionally biased region" description="Basic and acidic residues" evidence="1">
    <location>
        <begin position="84"/>
        <end position="127"/>
    </location>
</feature>
<accession>A0A9N8HTG8</accession>
<feature type="region of interest" description="Disordered" evidence="1">
    <location>
        <begin position="172"/>
        <end position="195"/>
    </location>
</feature>
<reference evidence="2" key="1">
    <citation type="submission" date="2020-06" db="EMBL/GenBank/DDBJ databases">
        <authorList>
            <consortium name="Plant Systems Biology data submission"/>
        </authorList>
    </citation>
    <scope>NUCLEOTIDE SEQUENCE</scope>
    <source>
        <strain evidence="2">D6</strain>
    </source>
</reference>
<feature type="compositionally biased region" description="Polar residues" evidence="1">
    <location>
        <begin position="182"/>
        <end position="195"/>
    </location>
</feature>
<feature type="region of interest" description="Disordered" evidence="1">
    <location>
        <begin position="1"/>
        <end position="133"/>
    </location>
</feature>
<evidence type="ECO:0000313" key="2">
    <source>
        <dbReference type="EMBL" id="CAB9526733.1"/>
    </source>
</evidence>
<feature type="compositionally biased region" description="Basic and acidic residues" evidence="1">
    <location>
        <begin position="58"/>
        <end position="76"/>
    </location>
</feature>